<sequence length="166" mass="19159">MRRNVSCILLCAFIALLSGWAGHWLGSRHRSIVYTPETVVKHDTIRPVIPKPEVIVREVPAEVDTAAILADYFSEKHYLDTIIERPYLRVEMTDVISRNALLDRTVVVDYRQPVVYNNALALGLDAGRYSCVLFAGYRRRSWEFRAGYDLYNKSLVLGVSKDLWRW</sequence>
<dbReference type="EMBL" id="FQZN01000025">
    <property type="protein sequence ID" value="SHJ38016.1"/>
    <property type="molecule type" value="Genomic_DNA"/>
</dbReference>
<evidence type="ECO:0000313" key="1">
    <source>
        <dbReference type="EMBL" id="SHJ38016.1"/>
    </source>
</evidence>
<dbReference type="AlphaFoldDB" id="A0A1M6IU95"/>
<organism evidence="1 2">
    <name type="scientific">Bacteroides stercorirosoris</name>
    <dbReference type="NCBI Taxonomy" id="871324"/>
    <lineage>
        <taxon>Bacteria</taxon>
        <taxon>Pseudomonadati</taxon>
        <taxon>Bacteroidota</taxon>
        <taxon>Bacteroidia</taxon>
        <taxon>Bacteroidales</taxon>
        <taxon>Bacteroidaceae</taxon>
        <taxon>Bacteroides</taxon>
    </lineage>
</organism>
<name>A0A1M6IU95_9BACE</name>
<protein>
    <submittedName>
        <fullName evidence="1">Uncharacterized protein</fullName>
    </submittedName>
</protein>
<reference evidence="2" key="1">
    <citation type="submission" date="2016-11" db="EMBL/GenBank/DDBJ databases">
        <authorList>
            <person name="Varghese N."/>
            <person name="Submissions S."/>
        </authorList>
    </citation>
    <scope>NUCLEOTIDE SEQUENCE [LARGE SCALE GENOMIC DNA]</scope>
    <source>
        <strain evidence="2">DSM 26884</strain>
    </source>
</reference>
<dbReference type="GeneID" id="92713654"/>
<gene>
    <name evidence="1" type="ORF">SAMN05444350_12524</name>
</gene>
<dbReference type="eggNOG" id="ENOG503113N">
    <property type="taxonomic scope" value="Bacteria"/>
</dbReference>
<dbReference type="RefSeq" id="WP_025834350.1">
    <property type="nucleotide sequence ID" value="NZ_FQZN01000025.1"/>
</dbReference>
<proteinExistence type="predicted"/>
<accession>A0A1M6IU95</accession>
<dbReference type="Proteomes" id="UP000184192">
    <property type="component" value="Unassembled WGS sequence"/>
</dbReference>
<keyword evidence="2" id="KW-1185">Reference proteome</keyword>
<evidence type="ECO:0000313" key="2">
    <source>
        <dbReference type="Proteomes" id="UP000184192"/>
    </source>
</evidence>